<dbReference type="SUPFAM" id="SSF52980">
    <property type="entry name" value="Restriction endonuclease-like"/>
    <property type="match status" value="1"/>
</dbReference>
<gene>
    <name evidence="3" type="ORF">ATK06_1604</name>
</gene>
<dbReference type="GO" id="GO:0004519">
    <property type="term" value="F:endonuclease activity"/>
    <property type="evidence" value="ECO:0007669"/>
    <property type="project" value="UniProtKB-KW"/>
</dbReference>
<keyword evidence="3" id="KW-0540">Nuclease</keyword>
<dbReference type="NCBIfam" id="NF009150">
    <property type="entry name" value="PRK12497.1-3"/>
    <property type="match status" value="1"/>
</dbReference>
<dbReference type="AlphaFoldDB" id="A0A2A9DPI2"/>
<keyword evidence="3" id="KW-0255">Endonuclease</keyword>
<dbReference type="STRING" id="1724.GCA_001044175_01087"/>
<evidence type="ECO:0000256" key="1">
    <source>
        <dbReference type="ARBA" id="ARBA00006738"/>
    </source>
</evidence>
<dbReference type="RefSeq" id="WP_048379272.1">
    <property type="nucleotide sequence ID" value="NZ_LDYE01000003.1"/>
</dbReference>
<organism evidence="3 4">
    <name type="scientific">Corynebacterium renale</name>
    <dbReference type="NCBI Taxonomy" id="1724"/>
    <lineage>
        <taxon>Bacteria</taxon>
        <taxon>Bacillati</taxon>
        <taxon>Actinomycetota</taxon>
        <taxon>Actinomycetes</taxon>
        <taxon>Mycobacteriales</taxon>
        <taxon>Corynebacteriaceae</taxon>
        <taxon>Corynebacterium</taxon>
    </lineage>
</organism>
<protein>
    <recommendedName>
        <fullName evidence="2">UPF0102 protein ATK06_1604</fullName>
    </recommendedName>
</protein>
<dbReference type="Pfam" id="PF02021">
    <property type="entry name" value="UPF0102"/>
    <property type="match status" value="1"/>
</dbReference>
<reference evidence="3 4" key="1">
    <citation type="submission" date="2017-10" db="EMBL/GenBank/DDBJ databases">
        <title>Sequencing the genomes of 1000 actinobacteria strains.</title>
        <authorList>
            <person name="Klenk H.-P."/>
        </authorList>
    </citation>
    <scope>NUCLEOTIDE SEQUENCE [LARGE SCALE GENOMIC DNA]</scope>
    <source>
        <strain evidence="3 4">DSM 20688</strain>
    </source>
</reference>
<dbReference type="Gene3D" id="3.40.1350.10">
    <property type="match status" value="1"/>
</dbReference>
<keyword evidence="3" id="KW-0378">Hydrolase</keyword>
<dbReference type="InterPro" id="IPR011856">
    <property type="entry name" value="tRNA_endonuc-like_dom_sf"/>
</dbReference>
<dbReference type="Proteomes" id="UP000221653">
    <property type="component" value="Unassembled WGS sequence"/>
</dbReference>
<evidence type="ECO:0000313" key="4">
    <source>
        <dbReference type="Proteomes" id="UP000221653"/>
    </source>
</evidence>
<accession>A0A2A9DPI2</accession>
<comment type="caution">
    <text evidence="3">The sequence shown here is derived from an EMBL/GenBank/DDBJ whole genome shotgun (WGS) entry which is preliminary data.</text>
</comment>
<dbReference type="InterPro" id="IPR011335">
    <property type="entry name" value="Restrct_endonuc-II-like"/>
</dbReference>
<dbReference type="InterPro" id="IPR003509">
    <property type="entry name" value="UPF0102_YraN-like"/>
</dbReference>
<proteinExistence type="inferred from homology"/>
<name>A0A2A9DPI2_9CORY</name>
<evidence type="ECO:0000313" key="3">
    <source>
        <dbReference type="EMBL" id="PFG28493.1"/>
    </source>
</evidence>
<dbReference type="NCBIfam" id="TIGR00252">
    <property type="entry name" value="YraN family protein"/>
    <property type="match status" value="1"/>
</dbReference>
<evidence type="ECO:0000256" key="2">
    <source>
        <dbReference type="HAMAP-Rule" id="MF_00048"/>
    </source>
</evidence>
<dbReference type="HAMAP" id="MF_00048">
    <property type="entry name" value="UPF0102"/>
    <property type="match status" value="1"/>
</dbReference>
<dbReference type="EMBL" id="PDJF01000001">
    <property type="protein sequence ID" value="PFG28493.1"/>
    <property type="molecule type" value="Genomic_DNA"/>
</dbReference>
<dbReference type="PANTHER" id="PTHR34039">
    <property type="entry name" value="UPF0102 PROTEIN YRAN"/>
    <property type="match status" value="1"/>
</dbReference>
<dbReference type="NCBIfam" id="NF009154">
    <property type="entry name" value="PRK12497.3-3"/>
    <property type="match status" value="1"/>
</dbReference>
<keyword evidence="4" id="KW-1185">Reference proteome</keyword>
<dbReference type="CDD" id="cd20736">
    <property type="entry name" value="PoNe_Nuclease"/>
    <property type="match status" value="1"/>
</dbReference>
<dbReference type="PANTHER" id="PTHR34039:SF1">
    <property type="entry name" value="UPF0102 PROTEIN YRAN"/>
    <property type="match status" value="1"/>
</dbReference>
<sequence length="143" mass="16390">MTQLHTRGNTAQLKNQWMQELGRQGEAFVAGYYRDRGYRIIDMNVRYRCGEIDVIAQDVDNTVVFIEVKTRTTNDFGGVESVDHRKLRKLRAAATEWLRSRPWVECRFDVVALTVMGHHVGLGGEKHWLFNVDSYQGVECGAA</sequence>
<dbReference type="GO" id="GO:0003676">
    <property type="term" value="F:nucleic acid binding"/>
    <property type="evidence" value="ECO:0007669"/>
    <property type="project" value="InterPro"/>
</dbReference>
<comment type="similarity">
    <text evidence="1 2">Belongs to the UPF0102 family.</text>
</comment>